<organism evidence="2 3">
    <name type="scientific">Dibothriocephalus latus</name>
    <name type="common">Fish tapeworm</name>
    <name type="synonym">Diphyllobothrium latum</name>
    <dbReference type="NCBI Taxonomy" id="60516"/>
    <lineage>
        <taxon>Eukaryota</taxon>
        <taxon>Metazoa</taxon>
        <taxon>Spiralia</taxon>
        <taxon>Lophotrochozoa</taxon>
        <taxon>Platyhelminthes</taxon>
        <taxon>Cestoda</taxon>
        <taxon>Eucestoda</taxon>
        <taxon>Diphyllobothriidea</taxon>
        <taxon>Diphyllobothriidae</taxon>
        <taxon>Dibothriocephalus</taxon>
    </lineage>
</organism>
<feature type="compositionally biased region" description="Low complexity" evidence="1">
    <location>
        <begin position="137"/>
        <end position="149"/>
    </location>
</feature>
<accession>A0A3P7PF50</accession>
<protein>
    <submittedName>
        <fullName evidence="2">Uncharacterized protein</fullName>
    </submittedName>
</protein>
<feature type="compositionally biased region" description="Low complexity" evidence="1">
    <location>
        <begin position="101"/>
        <end position="113"/>
    </location>
</feature>
<evidence type="ECO:0000313" key="3">
    <source>
        <dbReference type="Proteomes" id="UP000281553"/>
    </source>
</evidence>
<dbReference type="OrthoDB" id="10485127at2759"/>
<name>A0A3P7PF50_DIBLA</name>
<dbReference type="AlphaFoldDB" id="A0A3P7PF50"/>
<sequence>MPNLSVRRCQATYPAVSGSPDFRPPWPQPVYGAPESADGGSGFYPKEGVGSPADGYANLPVDDEERRLDPAAAAAAGAQTVPPSGPAYQHPLVSGMDQRAGNSGSPSVVGGNPYPTDDEDYNRRYDGGDAVQNSGFPPADNYYNQNQPQPGQPDPNAPQWRTQPDERPSVYDQAPPLAENPRQMAGP</sequence>
<keyword evidence="3" id="KW-1185">Reference proteome</keyword>
<feature type="non-terminal residue" evidence="2">
    <location>
        <position position="187"/>
    </location>
</feature>
<gene>
    <name evidence="2" type="ORF">DILT_LOCUS13222</name>
</gene>
<dbReference type="EMBL" id="UYRU01069338">
    <property type="protein sequence ID" value="VDN18592.1"/>
    <property type="molecule type" value="Genomic_DNA"/>
</dbReference>
<evidence type="ECO:0000256" key="1">
    <source>
        <dbReference type="SAM" id="MobiDB-lite"/>
    </source>
</evidence>
<proteinExistence type="predicted"/>
<dbReference type="Proteomes" id="UP000281553">
    <property type="component" value="Unassembled WGS sequence"/>
</dbReference>
<feature type="region of interest" description="Disordered" evidence="1">
    <location>
        <begin position="1"/>
        <end position="187"/>
    </location>
</feature>
<reference evidence="2 3" key="1">
    <citation type="submission" date="2018-11" db="EMBL/GenBank/DDBJ databases">
        <authorList>
            <consortium name="Pathogen Informatics"/>
        </authorList>
    </citation>
    <scope>NUCLEOTIDE SEQUENCE [LARGE SCALE GENOMIC DNA]</scope>
</reference>
<evidence type="ECO:0000313" key="2">
    <source>
        <dbReference type="EMBL" id="VDN18592.1"/>
    </source>
</evidence>